<protein>
    <submittedName>
        <fullName evidence="2">Uncharacterized protein</fullName>
    </submittedName>
</protein>
<evidence type="ECO:0000313" key="3">
    <source>
        <dbReference type="Proteomes" id="UP001500518"/>
    </source>
</evidence>
<evidence type="ECO:0000256" key="1">
    <source>
        <dbReference type="SAM" id="Phobius"/>
    </source>
</evidence>
<name>A0ABP9K301_9SPHN</name>
<dbReference type="RefSeq" id="WP_346031656.1">
    <property type="nucleotide sequence ID" value="NZ_BAABHV010000005.1"/>
</dbReference>
<keyword evidence="1" id="KW-0812">Transmembrane</keyword>
<dbReference type="EMBL" id="BAABHV010000005">
    <property type="protein sequence ID" value="GAA5048632.1"/>
    <property type="molecule type" value="Genomic_DNA"/>
</dbReference>
<comment type="caution">
    <text evidence="2">The sequence shown here is derived from an EMBL/GenBank/DDBJ whole genome shotgun (WGS) entry which is preliminary data.</text>
</comment>
<keyword evidence="1" id="KW-1133">Transmembrane helix</keyword>
<reference evidence="3" key="1">
    <citation type="journal article" date="2019" name="Int. J. Syst. Evol. Microbiol.">
        <title>The Global Catalogue of Microorganisms (GCM) 10K type strain sequencing project: providing services to taxonomists for standard genome sequencing and annotation.</title>
        <authorList>
            <consortium name="The Broad Institute Genomics Platform"/>
            <consortium name="The Broad Institute Genome Sequencing Center for Infectious Disease"/>
            <person name="Wu L."/>
            <person name="Ma J."/>
        </authorList>
    </citation>
    <scope>NUCLEOTIDE SEQUENCE [LARGE SCALE GENOMIC DNA]</scope>
    <source>
        <strain evidence="3">JCM 18014</strain>
    </source>
</reference>
<sequence length="100" mass="10850">MTDTSAGHVGPVDRFDRASTILAAYPDITNDELLELKRWFAKASALEVASIASTDALTPNYLRFKAEHLEKFTLKDWLFVIATILVICGSIAALGILAPG</sequence>
<accession>A0ABP9K301</accession>
<feature type="transmembrane region" description="Helical" evidence="1">
    <location>
        <begin position="77"/>
        <end position="98"/>
    </location>
</feature>
<dbReference type="Proteomes" id="UP001500518">
    <property type="component" value="Unassembled WGS sequence"/>
</dbReference>
<gene>
    <name evidence="2" type="ORF">GCM10023208_05980</name>
</gene>
<evidence type="ECO:0000313" key="2">
    <source>
        <dbReference type="EMBL" id="GAA5048632.1"/>
    </source>
</evidence>
<keyword evidence="3" id="KW-1185">Reference proteome</keyword>
<organism evidence="2 3">
    <name type="scientific">Erythrobacter westpacificensis</name>
    <dbReference type="NCBI Taxonomy" id="1055231"/>
    <lineage>
        <taxon>Bacteria</taxon>
        <taxon>Pseudomonadati</taxon>
        <taxon>Pseudomonadota</taxon>
        <taxon>Alphaproteobacteria</taxon>
        <taxon>Sphingomonadales</taxon>
        <taxon>Erythrobacteraceae</taxon>
        <taxon>Erythrobacter/Porphyrobacter group</taxon>
        <taxon>Erythrobacter</taxon>
    </lineage>
</organism>
<proteinExistence type="predicted"/>
<keyword evidence="1" id="KW-0472">Membrane</keyword>